<keyword evidence="2" id="KW-1185">Reference proteome</keyword>
<organism evidence="1 2">
    <name type="scientific">Hominisplanchenecus murintestinalis</name>
    <dbReference type="NCBI Taxonomy" id="2941517"/>
    <lineage>
        <taxon>Bacteria</taxon>
        <taxon>Bacillati</taxon>
        <taxon>Bacillota</taxon>
        <taxon>Clostridia</taxon>
        <taxon>Lachnospirales</taxon>
        <taxon>Lachnospiraceae</taxon>
        <taxon>Hominisplanchenecus</taxon>
    </lineage>
</organism>
<evidence type="ECO:0000313" key="1">
    <source>
        <dbReference type="EMBL" id="TGY00864.1"/>
    </source>
</evidence>
<dbReference type="EMBL" id="SRZB01000001">
    <property type="protein sequence ID" value="TGY00864.1"/>
    <property type="molecule type" value="Genomic_DNA"/>
</dbReference>
<accession>A0AC61R3A6</accession>
<dbReference type="Proteomes" id="UP000307720">
    <property type="component" value="Unassembled WGS sequence"/>
</dbReference>
<sequence>MAATSRYQKQKTPKGMFAMFFILLCAAGYYLSGLFKLEGVGIMDLGESLAFILSHPFRNWTNARTPACIGAGVCAWFAFVSYYLVYYRNFQYAIEHGSEDWGDAGKTTEELEDKEEGNNRILSKNLKVSLESGLSNNNMLVIGSSGSFKTTGLMHPNILQMASTYVVLDVKGDTQRKLGKAFIKAGYQIRSLNLKTPAKSDQYNPFVYIETEDDLVRLVKGLQDSVRPPQNISAADPFWDDGVRLYLQAVFYYEWLDARENGRTGNMNGLLRLINMENQHVDKETTRLQVLMDEKAAVYGEDYPPVRDYRKLKEGAPDTVRSIVIMVNAMLSLCETAEIRRIFEGNDINIRELGTGVGGNPAKKTILFLIIPDNNNAYNFLISMFYTQMFDILIRLSDDELHAPLPCRVEVWMDEFYAGAKPQEPDVLLGVVRSRNISMIPILQSIAQIKTLYQNDKWETIMDNVATVVYLGSGPLAEGTHKYISEALGKATIDTRNDTLHRGRNGNSGMNFNKGGRELMTPAEVKRMPRTECIIFLEGRAPVYDQKSIPFDVPEEKYDADGKMKKRYAEALGLGAYEHPVEVFYDAKRLRYYTMPREQVLSFPDEEEARRLRETAKDNKHIRVYDIDEKELLYFNFGTQEKSMEEIEKLLQEAVEKEKRQKEYLEANLLVMKGMGQDGGTGQDGQEGEKAGWEKHATLAECLDAYFGRLSPVGQEIISFAVDDGLPEECIKELLFIPEGQMGKAYRQYKENVPESGTYEGGRQ</sequence>
<reference evidence="1" key="1">
    <citation type="submission" date="2019-04" db="EMBL/GenBank/DDBJ databases">
        <title>Microbes associate with the intestines of laboratory mice.</title>
        <authorList>
            <person name="Navarre W."/>
            <person name="Wong E."/>
            <person name="Huang K."/>
            <person name="Tropini C."/>
            <person name="Ng K."/>
            <person name="Yu B."/>
        </authorList>
    </citation>
    <scope>NUCLEOTIDE SEQUENCE</scope>
    <source>
        <strain evidence="1">NM72_1-8</strain>
    </source>
</reference>
<evidence type="ECO:0000313" key="2">
    <source>
        <dbReference type="Proteomes" id="UP000307720"/>
    </source>
</evidence>
<protein>
    <submittedName>
        <fullName evidence="1">Uncharacterized protein</fullName>
    </submittedName>
</protein>
<comment type="caution">
    <text evidence="1">The sequence shown here is derived from an EMBL/GenBank/DDBJ whole genome shotgun (WGS) entry which is preliminary data.</text>
</comment>
<name>A0AC61R3A6_9FIRM</name>
<proteinExistence type="predicted"/>
<gene>
    <name evidence="1" type="ORF">E5357_01485</name>
</gene>